<keyword evidence="5 6" id="KW-0676">Redox-active center</keyword>
<dbReference type="EMBL" id="JACHEX010000002">
    <property type="protein sequence ID" value="MBB6062553.1"/>
    <property type="molecule type" value="Genomic_DNA"/>
</dbReference>
<dbReference type="PIRSF" id="PIRSF005261">
    <property type="entry name" value="Heat_shock_Hsp33"/>
    <property type="match status" value="1"/>
</dbReference>
<evidence type="ECO:0000256" key="6">
    <source>
        <dbReference type="HAMAP-Rule" id="MF_00117"/>
    </source>
</evidence>
<proteinExistence type="inferred from homology"/>
<dbReference type="RefSeq" id="WP_184619217.1">
    <property type="nucleotide sequence ID" value="NZ_JACHEX010000002.1"/>
</dbReference>
<comment type="caution">
    <text evidence="7">The sequence shown here is derived from an EMBL/GenBank/DDBJ whole genome shotgun (WGS) entry which is preliminary data.</text>
</comment>
<dbReference type="Gene3D" id="3.90.1280.10">
    <property type="entry name" value="HSP33 redox switch-like"/>
    <property type="match status" value="1"/>
</dbReference>
<dbReference type="Pfam" id="PF01430">
    <property type="entry name" value="HSP33"/>
    <property type="match status" value="1"/>
</dbReference>
<dbReference type="InterPro" id="IPR016154">
    <property type="entry name" value="Heat_shock_Hsp33_C"/>
</dbReference>
<evidence type="ECO:0000313" key="8">
    <source>
        <dbReference type="Proteomes" id="UP000555828"/>
    </source>
</evidence>
<dbReference type="SUPFAM" id="SSF118352">
    <property type="entry name" value="HSP33 redox switch-like"/>
    <property type="match status" value="1"/>
</dbReference>
<dbReference type="Proteomes" id="UP000555828">
    <property type="component" value="Unassembled WGS sequence"/>
</dbReference>
<reference evidence="7 8" key="1">
    <citation type="submission" date="2020-08" db="EMBL/GenBank/DDBJ databases">
        <title>Genomic Encyclopedia of Type Strains, Phase IV (KMG-IV): sequencing the most valuable type-strain genomes for metagenomic binning, comparative biology and taxonomic classification.</title>
        <authorList>
            <person name="Goeker M."/>
        </authorList>
    </citation>
    <scope>NUCLEOTIDE SEQUENCE [LARGE SCALE GENOMIC DNA]</scope>
    <source>
        <strain evidence="7 8">DSM 13481</strain>
    </source>
</reference>
<dbReference type="HAMAP" id="MF_00117">
    <property type="entry name" value="HslO"/>
    <property type="match status" value="1"/>
</dbReference>
<dbReference type="GO" id="GO:0005737">
    <property type="term" value="C:cytoplasm"/>
    <property type="evidence" value="ECO:0007669"/>
    <property type="project" value="UniProtKB-SubCell"/>
</dbReference>
<keyword evidence="3 6" id="KW-1015">Disulfide bond</keyword>
<dbReference type="CDD" id="cd00498">
    <property type="entry name" value="Hsp33"/>
    <property type="match status" value="1"/>
</dbReference>
<dbReference type="NCBIfam" id="NF001033">
    <property type="entry name" value="PRK00114.1"/>
    <property type="match status" value="1"/>
</dbReference>
<evidence type="ECO:0000256" key="3">
    <source>
        <dbReference type="ARBA" id="ARBA00023157"/>
    </source>
</evidence>
<keyword evidence="1 6" id="KW-0963">Cytoplasm</keyword>
<evidence type="ECO:0000313" key="7">
    <source>
        <dbReference type="EMBL" id="MBB6062553.1"/>
    </source>
</evidence>
<dbReference type="SUPFAM" id="SSF64397">
    <property type="entry name" value="Hsp33 domain"/>
    <property type="match status" value="1"/>
</dbReference>
<keyword evidence="2 6" id="KW-0862">Zinc</keyword>
<dbReference type="GO" id="GO:0044183">
    <property type="term" value="F:protein folding chaperone"/>
    <property type="evidence" value="ECO:0007669"/>
    <property type="project" value="TreeGrafter"/>
</dbReference>
<evidence type="ECO:0000256" key="4">
    <source>
        <dbReference type="ARBA" id="ARBA00023186"/>
    </source>
</evidence>
<dbReference type="PANTHER" id="PTHR30111:SF1">
    <property type="entry name" value="33 KDA CHAPERONIN"/>
    <property type="match status" value="1"/>
</dbReference>
<organism evidence="7 8">
    <name type="scientific">Thermosipho japonicus</name>
    <dbReference type="NCBI Taxonomy" id="90323"/>
    <lineage>
        <taxon>Bacteria</taxon>
        <taxon>Thermotogati</taxon>
        <taxon>Thermotogota</taxon>
        <taxon>Thermotogae</taxon>
        <taxon>Thermotogales</taxon>
        <taxon>Fervidobacteriaceae</taxon>
        <taxon>Thermosipho</taxon>
    </lineage>
</organism>
<comment type="function">
    <text evidence="6">Redox regulated molecular chaperone. Protects both thermally unfolding and oxidatively damaged proteins from irreversible aggregation. Plays an important role in the bacterial defense system toward oxidative stress.</text>
</comment>
<dbReference type="InterPro" id="IPR016153">
    <property type="entry name" value="Heat_shock_Hsp33_N"/>
</dbReference>
<comment type="subcellular location">
    <subcellularLocation>
        <location evidence="6">Cytoplasm</location>
    </subcellularLocation>
</comment>
<evidence type="ECO:0000256" key="2">
    <source>
        <dbReference type="ARBA" id="ARBA00022833"/>
    </source>
</evidence>
<gene>
    <name evidence="6" type="primary">hslO</name>
    <name evidence="7" type="ORF">HNP65_000991</name>
</gene>
<feature type="disulfide bond" description="Redox-active" evidence="6">
    <location>
        <begin position="231"/>
        <end position="233"/>
    </location>
</feature>
<protein>
    <recommendedName>
        <fullName evidence="6">33 kDa chaperonin</fullName>
    </recommendedName>
    <alternativeName>
        <fullName evidence="6">Heat shock protein 33 homolog</fullName>
        <shortName evidence="6">HSP33</shortName>
    </alternativeName>
</protein>
<dbReference type="InterPro" id="IPR000397">
    <property type="entry name" value="Heat_shock_Hsp33"/>
</dbReference>
<keyword evidence="8" id="KW-1185">Reference proteome</keyword>
<name>A0A841GRM5_9BACT</name>
<comment type="similarity">
    <text evidence="6">Belongs to the HSP33 family.</text>
</comment>
<feature type="disulfide bond" description="Redox-active" evidence="6">
    <location>
        <begin position="263"/>
        <end position="266"/>
    </location>
</feature>
<dbReference type="AlphaFoldDB" id="A0A841GRM5"/>
<comment type="PTM">
    <text evidence="6">Under oxidizing conditions two disulfide bonds are formed involving the reactive cysteines. Under reducing conditions zinc is bound to the reactive cysteines and the protein is inactive.</text>
</comment>
<evidence type="ECO:0000256" key="1">
    <source>
        <dbReference type="ARBA" id="ARBA00022490"/>
    </source>
</evidence>
<sequence length="287" mass="32163">MLKNGIVYKALVRFSVIDSTQIVRTATEKHGLSPISAVALGRLLTGAALMIPWLSEKETLTYIIEGSNQIKYIASQAKSDGTVRGYVIPKIVETMTNELGKFDLKKAIGRGTLKVVRDLNLKTPYVTPVELVSGEIAEDLAHYFAVSEQLPTAIALGVLVDKNGIKKAGGIVIQILDKNLPESDILEIEKKFKEVTPISKFLENNTVEDAVKHIFGDKIEKIEERKVEFKCNCSYQKAVESLKLLKVDELKEMLNEGKAEVECKWCSTKYYIEKEDIEKILEEKEEK</sequence>
<dbReference type="GO" id="GO:0042026">
    <property type="term" value="P:protein refolding"/>
    <property type="evidence" value="ECO:0007669"/>
    <property type="project" value="TreeGrafter"/>
</dbReference>
<accession>A0A841GRM5</accession>
<dbReference type="GO" id="GO:0051082">
    <property type="term" value="F:unfolded protein binding"/>
    <property type="evidence" value="ECO:0007669"/>
    <property type="project" value="UniProtKB-UniRule"/>
</dbReference>
<evidence type="ECO:0000256" key="5">
    <source>
        <dbReference type="ARBA" id="ARBA00023284"/>
    </source>
</evidence>
<dbReference type="PANTHER" id="PTHR30111">
    <property type="entry name" value="33 KDA CHAPERONIN"/>
    <property type="match status" value="1"/>
</dbReference>
<dbReference type="Gene3D" id="3.55.30.10">
    <property type="entry name" value="Hsp33 domain"/>
    <property type="match status" value="1"/>
</dbReference>
<keyword evidence="4 6" id="KW-0143">Chaperone</keyword>